<dbReference type="InterPro" id="IPR034113">
    <property type="entry name" value="SCP_GAPR1-like"/>
</dbReference>
<dbReference type="FunFam" id="3.40.33.10:FF:000010">
    <property type="entry name" value="Predicted protein"/>
    <property type="match status" value="1"/>
</dbReference>
<dbReference type="CDD" id="cd05382">
    <property type="entry name" value="CAP_GAPR1-like"/>
    <property type="match status" value="1"/>
</dbReference>
<dbReference type="EMBL" id="OB662214">
    <property type="protein sequence ID" value="CAD7229671.1"/>
    <property type="molecule type" value="Genomic_DNA"/>
</dbReference>
<dbReference type="Gene3D" id="3.40.33.10">
    <property type="entry name" value="CAP"/>
    <property type="match status" value="1"/>
</dbReference>
<feature type="region of interest" description="Disordered" evidence="1">
    <location>
        <begin position="216"/>
        <end position="364"/>
    </location>
</feature>
<dbReference type="PANTHER" id="PTHR10334">
    <property type="entry name" value="CYSTEINE-RICH SECRETORY PROTEIN-RELATED"/>
    <property type="match status" value="1"/>
</dbReference>
<feature type="compositionally biased region" description="Basic residues" evidence="1">
    <location>
        <begin position="393"/>
        <end position="408"/>
    </location>
</feature>
<feature type="region of interest" description="Disordered" evidence="1">
    <location>
        <begin position="388"/>
        <end position="519"/>
    </location>
</feature>
<feature type="compositionally biased region" description="Low complexity" evidence="1">
    <location>
        <begin position="243"/>
        <end position="254"/>
    </location>
</feature>
<dbReference type="OrthoDB" id="337038at2759"/>
<dbReference type="Pfam" id="PF00188">
    <property type="entry name" value="CAP"/>
    <property type="match status" value="1"/>
</dbReference>
<dbReference type="InterPro" id="IPR018244">
    <property type="entry name" value="Allrgn_V5/Tpx1_CS"/>
</dbReference>
<dbReference type="InterPro" id="IPR035940">
    <property type="entry name" value="CAP_sf"/>
</dbReference>
<name>A0A7R8WFZ4_9CRUS</name>
<dbReference type="SMART" id="SM00198">
    <property type="entry name" value="SCP"/>
    <property type="match status" value="1"/>
</dbReference>
<dbReference type="PRINTS" id="PR00837">
    <property type="entry name" value="V5TPXLIKE"/>
</dbReference>
<dbReference type="PROSITE" id="PS01009">
    <property type="entry name" value="CRISP_1"/>
    <property type="match status" value="1"/>
</dbReference>
<gene>
    <name evidence="2" type="ORF">CTOB1V02_LOCUS7539</name>
</gene>
<feature type="compositionally biased region" description="Basic residues" evidence="1">
    <location>
        <begin position="308"/>
        <end position="329"/>
    </location>
</feature>
<evidence type="ECO:0000313" key="2">
    <source>
        <dbReference type="EMBL" id="CAD7229671.1"/>
    </source>
</evidence>
<feature type="compositionally biased region" description="Basic residues" evidence="1">
    <location>
        <begin position="421"/>
        <end position="450"/>
    </location>
</feature>
<dbReference type="GO" id="GO:0005576">
    <property type="term" value="C:extracellular region"/>
    <property type="evidence" value="ECO:0007669"/>
    <property type="project" value="InterPro"/>
</dbReference>
<organism evidence="2">
    <name type="scientific">Cyprideis torosa</name>
    <dbReference type="NCBI Taxonomy" id="163714"/>
    <lineage>
        <taxon>Eukaryota</taxon>
        <taxon>Metazoa</taxon>
        <taxon>Ecdysozoa</taxon>
        <taxon>Arthropoda</taxon>
        <taxon>Crustacea</taxon>
        <taxon>Oligostraca</taxon>
        <taxon>Ostracoda</taxon>
        <taxon>Podocopa</taxon>
        <taxon>Podocopida</taxon>
        <taxon>Cytherocopina</taxon>
        <taxon>Cytheroidea</taxon>
        <taxon>Cytherideidae</taxon>
        <taxon>Cyprideis</taxon>
    </lineage>
</organism>
<feature type="region of interest" description="Disordered" evidence="1">
    <location>
        <begin position="1"/>
        <end position="22"/>
    </location>
</feature>
<protein>
    <submittedName>
        <fullName evidence="2">Uncharacterized protein</fullName>
    </submittedName>
</protein>
<dbReference type="InterPro" id="IPR001283">
    <property type="entry name" value="CRISP-related"/>
</dbReference>
<feature type="compositionally biased region" description="Basic residues" evidence="1">
    <location>
        <begin position="222"/>
        <end position="242"/>
    </location>
</feature>
<dbReference type="InterPro" id="IPR014044">
    <property type="entry name" value="CAP_dom"/>
</dbReference>
<accession>A0A7R8WFZ4</accession>
<feature type="compositionally biased region" description="Low complexity" evidence="1">
    <location>
        <begin position="409"/>
        <end position="420"/>
    </location>
</feature>
<dbReference type="AlphaFoldDB" id="A0A7R8WFZ4"/>
<feature type="compositionally biased region" description="Basic residues" evidence="1">
    <location>
        <begin position="255"/>
        <end position="284"/>
    </location>
</feature>
<feature type="compositionally biased region" description="Basic residues" evidence="1">
    <location>
        <begin position="474"/>
        <end position="495"/>
    </location>
</feature>
<feature type="compositionally biased region" description="Basic and acidic residues" evidence="1">
    <location>
        <begin position="1"/>
        <end position="11"/>
    </location>
</feature>
<dbReference type="SUPFAM" id="SSF55797">
    <property type="entry name" value="PR-1-like"/>
    <property type="match status" value="1"/>
</dbReference>
<proteinExistence type="predicted"/>
<evidence type="ECO:0000256" key="1">
    <source>
        <dbReference type="SAM" id="MobiDB-lite"/>
    </source>
</evidence>
<sequence length="578" mass="65610">MSSKKDTHESKTLPQNEDEAKTDEFAAEVLTTHNECRKIHGVPPVKLDPLISNWAQEWAERCAKLDMMERRPQNVYGENIYYSYIQKPNMNILSGESMVIGWYKESSNYNFDSEPSKLEIPKASLDSSSVGHFTQIVWKDTKRIGVGRATSNRGAWYVVVNYSPKGNYVGEFMQLEIHSMIVESSIFDPQNVPPPLSSQASLASIFRKHNVLIEKWPTSEKKKQRPRRGGSKARSKPKRKSKSASSPRSPASRSILRHRPSWITKHSSRSSKRGGRRLSKGYHSRHTDSSRRRRSKRTMSVPRSARGGSKHRRFRTPDRRKSRQARNKPRTLAGGVDNHLSQSEEWGGSDPKKDACIGCGAPISSSSTLSLEVVDYIRKKVKKLCLCPENRPRRGGSKARSKPKRKSKSASSPRSPASRSILRHRPSWITKHSSRSSKRGGRRLSKGYHSRHTDSSRRRRSKRTMSVPRSARGGSKHRRFRTPDRRKSRQARNKPRTLAGGVDNHLSQSEEWGGSDPKKDACIGCGAPISSSSTLSLEVVDYIRKKVKKTIAQEEPNTYEEKRYEANEVSLYFDGDYD</sequence>
<reference evidence="2" key="1">
    <citation type="submission" date="2020-11" db="EMBL/GenBank/DDBJ databases">
        <authorList>
            <person name="Tran Van P."/>
        </authorList>
    </citation>
    <scope>NUCLEOTIDE SEQUENCE</scope>
</reference>